<dbReference type="Proteomes" id="UP000014760">
    <property type="component" value="Unassembled WGS sequence"/>
</dbReference>
<feature type="domain" description="F5/8 type C" evidence="1">
    <location>
        <begin position="1"/>
        <end position="107"/>
    </location>
</feature>
<dbReference type="SUPFAM" id="SSF49785">
    <property type="entry name" value="Galactose-binding domain-like"/>
    <property type="match status" value="1"/>
</dbReference>
<evidence type="ECO:0000313" key="4">
    <source>
        <dbReference type="Proteomes" id="UP000014760"/>
    </source>
</evidence>
<gene>
    <name evidence="2" type="ORF">CAPTEDRAFT_101354</name>
</gene>
<dbReference type="PANTHER" id="PTHR24543">
    <property type="entry name" value="MULTICOPPER OXIDASE-RELATED"/>
    <property type="match status" value="1"/>
</dbReference>
<dbReference type="HOGENOM" id="CLU_030066_5_1_1"/>
<accession>R7TAS1</accession>
<dbReference type="OrthoDB" id="9973968at2759"/>
<protein>
    <recommendedName>
        <fullName evidence="1">F5/8 type C domain-containing protein</fullName>
    </recommendedName>
</protein>
<dbReference type="EMBL" id="AMQN01003054">
    <property type="status" value="NOT_ANNOTATED_CDS"/>
    <property type="molecule type" value="Genomic_DNA"/>
</dbReference>
<dbReference type="InterPro" id="IPR008979">
    <property type="entry name" value="Galactose-bd-like_sf"/>
</dbReference>
<dbReference type="STRING" id="283909.R7TAS1"/>
<dbReference type="Pfam" id="PF00754">
    <property type="entry name" value="F5_F8_type_C"/>
    <property type="match status" value="1"/>
</dbReference>
<name>R7TAS1_CAPTE</name>
<organism evidence="2">
    <name type="scientific">Capitella teleta</name>
    <name type="common">Polychaete worm</name>
    <dbReference type="NCBI Taxonomy" id="283909"/>
    <lineage>
        <taxon>Eukaryota</taxon>
        <taxon>Metazoa</taxon>
        <taxon>Spiralia</taxon>
        <taxon>Lophotrochozoa</taxon>
        <taxon>Annelida</taxon>
        <taxon>Polychaeta</taxon>
        <taxon>Sedentaria</taxon>
        <taxon>Scolecida</taxon>
        <taxon>Capitellidae</taxon>
        <taxon>Capitella</taxon>
    </lineage>
</organism>
<dbReference type="PROSITE" id="PS50022">
    <property type="entry name" value="FA58C_3"/>
    <property type="match status" value="1"/>
</dbReference>
<reference evidence="4" key="1">
    <citation type="submission" date="2012-12" db="EMBL/GenBank/DDBJ databases">
        <authorList>
            <person name="Hellsten U."/>
            <person name="Grimwood J."/>
            <person name="Chapman J.A."/>
            <person name="Shapiro H."/>
            <person name="Aerts A."/>
            <person name="Otillar R.P."/>
            <person name="Terry A.Y."/>
            <person name="Boore J.L."/>
            <person name="Simakov O."/>
            <person name="Marletaz F."/>
            <person name="Cho S.-J."/>
            <person name="Edsinger-Gonzales E."/>
            <person name="Havlak P."/>
            <person name="Kuo D.-H."/>
            <person name="Larsson T."/>
            <person name="Lv J."/>
            <person name="Arendt D."/>
            <person name="Savage R."/>
            <person name="Osoegawa K."/>
            <person name="de Jong P."/>
            <person name="Lindberg D.R."/>
            <person name="Seaver E.C."/>
            <person name="Weisblat D.A."/>
            <person name="Putnam N.H."/>
            <person name="Grigoriev I.V."/>
            <person name="Rokhsar D.S."/>
        </authorList>
    </citation>
    <scope>NUCLEOTIDE SEQUENCE</scope>
    <source>
        <strain evidence="4">I ESC-2004</strain>
    </source>
</reference>
<dbReference type="EnsemblMetazoa" id="CapteT101354">
    <property type="protein sequence ID" value="CapteP101354"/>
    <property type="gene ID" value="CapteG101354"/>
</dbReference>
<dbReference type="Gene3D" id="2.60.120.260">
    <property type="entry name" value="Galactose-binding domain-like"/>
    <property type="match status" value="1"/>
</dbReference>
<proteinExistence type="predicted"/>
<dbReference type="OMA" id="YCSDMYS"/>
<evidence type="ECO:0000313" key="2">
    <source>
        <dbReference type="EMBL" id="ELT90612.1"/>
    </source>
</evidence>
<dbReference type="AlphaFoldDB" id="R7TAS1"/>
<keyword evidence="4" id="KW-1185">Reference proteome</keyword>
<sequence>WMGETSEEDNWLQVDFRTPKEIVAIETRGRGEYQDWTANYKLAWSEDGLDPWSWYSSDGEPQVFQGNVNEYDSAFNCHDIPIVTRFLRFYPLQYVNFSTIRWELYTCSKGSLMVTVKTKCNSHNFKFDYTAK</sequence>
<reference evidence="2 4" key="2">
    <citation type="journal article" date="2013" name="Nature">
        <title>Insights into bilaterian evolution from three spiralian genomes.</title>
        <authorList>
            <person name="Simakov O."/>
            <person name="Marletaz F."/>
            <person name="Cho S.J."/>
            <person name="Edsinger-Gonzales E."/>
            <person name="Havlak P."/>
            <person name="Hellsten U."/>
            <person name="Kuo D.H."/>
            <person name="Larsson T."/>
            <person name="Lv J."/>
            <person name="Arendt D."/>
            <person name="Savage R."/>
            <person name="Osoegawa K."/>
            <person name="de Jong P."/>
            <person name="Grimwood J."/>
            <person name="Chapman J.A."/>
            <person name="Shapiro H."/>
            <person name="Aerts A."/>
            <person name="Otillar R.P."/>
            <person name="Terry A.Y."/>
            <person name="Boore J.L."/>
            <person name="Grigoriev I.V."/>
            <person name="Lindberg D.R."/>
            <person name="Seaver E.C."/>
            <person name="Weisblat D.A."/>
            <person name="Putnam N.H."/>
            <person name="Rokhsar D.S."/>
        </authorList>
    </citation>
    <scope>NUCLEOTIDE SEQUENCE</scope>
    <source>
        <strain evidence="2 4">I ESC-2004</strain>
    </source>
</reference>
<dbReference type="InterPro" id="IPR000421">
    <property type="entry name" value="FA58C"/>
</dbReference>
<reference evidence="3" key="3">
    <citation type="submission" date="2015-06" db="UniProtKB">
        <authorList>
            <consortium name="EnsemblMetazoa"/>
        </authorList>
    </citation>
    <scope>IDENTIFICATION</scope>
</reference>
<dbReference type="EMBL" id="KB310836">
    <property type="protein sequence ID" value="ELT90612.1"/>
    <property type="molecule type" value="Genomic_DNA"/>
</dbReference>
<evidence type="ECO:0000313" key="3">
    <source>
        <dbReference type="EnsemblMetazoa" id="CapteP101354"/>
    </source>
</evidence>
<feature type="non-terminal residue" evidence="2">
    <location>
        <position position="1"/>
    </location>
</feature>
<evidence type="ECO:0000259" key="1">
    <source>
        <dbReference type="PROSITE" id="PS50022"/>
    </source>
</evidence>